<dbReference type="Proteomes" id="UP000004816">
    <property type="component" value="Unassembled WGS sequence"/>
</dbReference>
<evidence type="ECO:0000313" key="3">
    <source>
        <dbReference type="EMBL" id="EFV13310.1"/>
    </source>
</evidence>
<keyword evidence="2" id="KW-0732">Signal</keyword>
<dbReference type="STRING" id="679197.HMPREF9336_01821"/>
<reference evidence="3 4" key="1">
    <citation type="journal article" date="2011" name="Stand. Genomic Sci.">
        <title>High quality draft genome sequence of Segniliparus rugosus CDC 945(T)= (ATCC BAA-974(T)).</title>
        <authorList>
            <person name="Earl A.M."/>
            <person name="Desjardins C.A."/>
            <person name="Fitzgerald M.G."/>
            <person name="Arachchi H.M."/>
            <person name="Zeng Q."/>
            <person name="Mehta T."/>
            <person name="Griggs A."/>
            <person name="Birren B.W."/>
            <person name="Toney N.C."/>
            <person name="Carr J."/>
            <person name="Posey J."/>
            <person name="Butler W.R."/>
        </authorList>
    </citation>
    <scope>NUCLEOTIDE SEQUENCE [LARGE SCALE GENOMIC DNA]</scope>
    <source>
        <strain evidence="4">ATCC BAA-974 / DSM 45345 / CCUG 50838 / CIP 108380 / JCM 13579 / CDC 945</strain>
    </source>
</reference>
<accession>E5XQP9</accession>
<organism evidence="3 4">
    <name type="scientific">Segniliparus rugosus (strain ATCC BAA-974 / DSM 45345 / CCUG 50838 / CIP 108380 / JCM 13579 / CDC 945)</name>
    <dbReference type="NCBI Taxonomy" id="679197"/>
    <lineage>
        <taxon>Bacteria</taxon>
        <taxon>Bacillati</taxon>
        <taxon>Actinomycetota</taxon>
        <taxon>Actinomycetes</taxon>
        <taxon>Mycobacteriales</taxon>
        <taxon>Segniliparaceae</taxon>
        <taxon>Segniliparus</taxon>
    </lineage>
</organism>
<evidence type="ECO:0000313" key="4">
    <source>
        <dbReference type="Proteomes" id="UP000004816"/>
    </source>
</evidence>
<evidence type="ECO:0000256" key="1">
    <source>
        <dbReference type="SAM" id="MobiDB-lite"/>
    </source>
</evidence>
<dbReference type="AlphaFoldDB" id="E5XQP9"/>
<dbReference type="EMBL" id="ACZI02000002">
    <property type="protein sequence ID" value="EFV13310.1"/>
    <property type="molecule type" value="Genomic_DNA"/>
</dbReference>
<gene>
    <name evidence="3" type="ORF">HMPREF9336_01821</name>
</gene>
<dbReference type="HOGENOM" id="CLU_1561809_0_0_11"/>
<dbReference type="OrthoDB" id="9838810at2"/>
<evidence type="ECO:0000256" key="2">
    <source>
        <dbReference type="SAM" id="SignalP"/>
    </source>
</evidence>
<protein>
    <recommendedName>
        <fullName evidence="5">Secreted protein</fullName>
    </recommendedName>
</protein>
<keyword evidence="4" id="KW-1185">Reference proteome</keyword>
<comment type="caution">
    <text evidence="3">The sequence shown here is derived from an EMBL/GenBank/DDBJ whole genome shotgun (WGS) entry which is preliminary data.</text>
</comment>
<evidence type="ECO:0008006" key="5">
    <source>
        <dbReference type="Google" id="ProtNLM"/>
    </source>
</evidence>
<feature type="signal peptide" evidence="2">
    <location>
        <begin position="1"/>
        <end position="27"/>
    </location>
</feature>
<proteinExistence type="predicted"/>
<feature type="chain" id="PRO_5003200403" description="Secreted protein" evidence="2">
    <location>
        <begin position="28"/>
        <end position="171"/>
    </location>
</feature>
<feature type="compositionally biased region" description="Basic and acidic residues" evidence="1">
    <location>
        <begin position="56"/>
        <end position="78"/>
    </location>
</feature>
<dbReference type="RefSeq" id="WP_007469636.1">
    <property type="nucleotide sequence ID" value="NZ_KI391953.1"/>
</dbReference>
<sequence length="171" mass="18040">MGKRYLVFSASLALLGSAAFGVAPASAEPDPAACKTLTDLQPKLEAQVSSINAISSRERDVRENTEDPEAKIASREDQLSQTIGIQDAAADQLRGTADTVENPQVSGVLNNWADSLNSFSEALQGRIDDGLDEDPDPKSASWLHAAAQRVNLAADAYRATLKSVCATPPSS</sequence>
<name>E5XQP9_SEGRC</name>
<feature type="region of interest" description="Disordered" evidence="1">
    <location>
        <begin position="56"/>
        <end position="79"/>
    </location>
</feature>